<dbReference type="AlphaFoldDB" id="A0AAD2DQ53"/>
<dbReference type="PANTHER" id="PTHR45754">
    <property type="entry name" value="METHYLENETETRAHYDROFOLATE REDUCTASE"/>
    <property type="match status" value="1"/>
</dbReference>
<evidence type="ECO:0000259" key="1">
    <source>
        <dbReference type="Pfam" id="PF21895"/>
    </source>
</evidence>
<reference evidence="2" key="1">
    <citation type="submission" date="2023-05" db="EMBL/GenBank/DDBJ databases">
        <authorList>
            <person name="Huff M."/>
        </authorList>
    </citation>
    <scope>NUCLEOTIDE SEQUENCE</scope>
</reference>
<feature type="domain" description="MTHFR SAM-binding regulatory" evidence="1">
    <location>
        <begin position="16"/>
        <end position="126"/>
    </location>
</feature>
<dbReference type="PANTHER" id="PTHR45754:SF3">
    <property type="entry name" value="METHYLENETETRAHYDROFOLATE REDUCTASE (NADPH)"/>
    <property type="match status" value="1"/>
</dbReference>
<evidence type="ECO:0000313" key="2">
    <source>
        <dbReference type="EMBL" id="CAI9762942.1"/>
    </source>
</evidence>
<protein>
    <recommendedName>
        <fullName evidence="1">MTHFR SAM-binding regulatory domain-containing protein</fullName>
    </recommendedName>
</protein>
<dbReference type="Proteomes" id="UP000834106">
    <property type="component" value="Chromosome 6"/>
</dbReference>
<organism evidence="2 3">
    <name type="scientific">Fraxinus pennsylvanica</name>
    <dbReference type="NCBI Taxonomy" id="56036"/>
    <lineage>
        <taxon>Eukaryota</taxon>
        <taxon>Viridiplantae</taxon>
        <taxon>Streptophyta</taxon>
        <taxon>Embryophyta</taxon>
        <taxon>Tracheophyta</taxon>
        <taxon>Spermatophyta</taxon>
        <taxon>Magnoliopsida</taxon>
        <taxon>eudicotyledons</taxon>
        <taxon>Gunneridae</taxon>
        <taxon>Pentapetalae</taxon>
        <taxon>asterids</taxon>
        <taxon>lamiids</taxon>
        <taxon>Lamiales</taxon>
        <taxon>Oleaceae</taxon>
        <taxon>Oleeae</taxon>
        <taxon>Fraxinus</taxon>
    </lineage>
</organism>
<evidence type="ECO:0000313" key="3">
    <source>
        <dbReference type="Proteomes" id="UP000834106"/>
    </source>
</evidence>
<dbReference type="GO" id="GO:0035999">
    <property type="term" value="P:tetrahydrofolate interconversion"/>
    <property type="evidence" value="ECO:0007669"/>
    <property type="project" value="TreeGrafter"/>
</dbReference>
<dbReference type="GO" id="GO:0005829">
    <property type="term" value="C:cytosol"/>
    <property type="evidence" value="ECO:0007669"/>
    <property type="project" value="TreeGrafter"/>
</dbReference>
<accession>A0AAD2DQ53</accession>
<dbReference type="GO" id="GO:0004489">
    <property type="term" value="F:methylenetetrahydrofolate reductase [NAD(P)H] activity"/>
    <property type="evidence" value="ECO:0007669"/>
    <property type="project" value="TreeGrafter"/>
</dbReference>
<dbReference type="GO" id="GO:0009086">
    <property type="term" value="P:methionine biosynthetic process"/>
    <property type="evidence" value="ECO:0007669"/>
    <property type="project" value="TreeGrafter"/>
</dbReference>
<gene>
    <name evidence="2" type="ORF">FPE_LOCUS10372</name>
</gene>
<sequence>MWTPFEVVLFFSFRRWGGPVGYVYQKAYLEFFCSPQKLNALVEKCKSFPFFTYMAVNKDGTWFFSVNQTDVNAVTWGVFPAKEIIQPTVVDAASFLVWKDEAFETWSRGWAKLYPEAAPRRYVVEERGGEIYREMEEKGEEARERERER</sequence>
<name>A0AAD2DQ53_9LAMI</name>
<dbReference type="InterPro" id="IPR053806">
    <property type="entry name" value="MTHFR_C"/>
</dbReference>
<keyword evidence="3" id="KW-1185">Reference proteome</keyword>
<proteinExistence type="predicted"/>
<dbReference type="EMBL" id="OU503041">
    <property type="protein sequence ID" value="CAI9762942.1"/>
    <property type="molecule type" value="Genomic_DNA"/>
</dbReference>
<dbReference type="GO" id="GO:0071949">
    <property type="term" value="F:FAD binding"/>
    <property type="evidence" value="ECO:0007669"/>
    <property type="project" value="TreeGrafter"/>
</dbReference>
<dbReference type="Pfam" id="PF21895">
    <property type="entry name" value="MTHFR_C"/>
    <property type="match status" value="1"/>
</dbReference>